<dbReference type="GeneID" id="72190540"/>
<protein>
    <submittedName>
        <fullName evidence="1">Uncharacterized protein</fullName>
    </submittedName>
</protein>
<evidence type="ECO:0000313" key="1">
    <source>
        <dbReference type="EMBL" id="UPV99199.1"/>
    </source>
</evidence>
<reference evidence="1" key="1">
    <citation type="submission" date="2022-04" db="EMBL/GenBank/DDBJ databases">
        <title>Diverse halophilic archaea isolated from saline environments.</title>
        <authorList>
            <person name="Cui H.-L."/>
        </authorList>
    </citation>
    <scope>NUCLEOTIDE SEQUENCE</scope>
    <source>
        <strain evidence="1">XZYJT40</strain>
    </source>
</reference>
<evidence type="ECO:0000313" key="2">
    <source>
        <dbReference type="Proteomes" id="UP000830434"/>
    </source>
</evidence>
<organism evidence="1 2">
    <name type="scientific">Halorussus gelatinilyticus</name>
    <dbReference type="NCBI Taxonomy" id="2937524"/>
    <lineage>
        <taxon>Archaea</taxon>
        <taxon>Methanobacteriati</taxon>
        <taxon>Methanobacteriota</taxon>
        <taxon>Stenosarchaea group</taxon>
        <taxon>Halobacteria</taxon>
        <taxon>Halobacteriales</taxon>
        <taxon>Haladaptataceae</taxon>
        <taxon>Halorussus</taxon>
    </lineage>
</organism>
<proteinExistence type="predicted"/>
<gene>
    <name evidence="1" type="ORF">M0R88_11755</name>
</gene>
<dbReference type="RefSeq" id="WP_248653698.1">
    <property type="nucleotide sequence ID" value="NZ_CP096658.1"/>
</dbReference>
<dbReference type="AlphaFoldDB" id="A0A8U0IDR8"/>
<sequence>MGLTKSLLRGIVAFVVAALVARAFGGNGTKIGLLTGGSVAVTTWLFGRDDSTEIEFEDEVVAE</sequence>
<dbReference type="Proteomes" id="UP000830434">
    <property type="component" value="Chromosome"/>
</dbReference>
<name>A0A8U0IDR8_9EURY</name>
<keyword evidence="2" id="KW-1185">Reference proteome</keyword>
<dbReference type="KEGG" id="haxz:M0R88_11755"/>
<accession>A0A8U0IDR8</accession>
<dbReference type="EMBL" id="CP096658">
    <property type="protein sequence ID" value="UPV99199.1"/>
    <property type="molecule type" value="Genomic_DNA"/>
</dbReference>